<feature type="domain" description="Zinc finger/thioredoxin putative" evidence="1">
    <location>
        <begin position="1"/>
        <end position="37"/>
    </location>
</feature>
<name>A0ABV9QU44_9GAMM</name>
<dbReference type="NCBIfam" id="TIGR02098">
    <property type="entry name" value="MJ0042_CXXC"/>
    <property type="match status" value="1"/>
</dbReference>
<dbReference type="RefSeq" id="WP_380021009.1">
    <property type="nucleotide sequence ID" value="NZ_JBHSHD010000008.1"/>
</dbReference>
<keyword evidence="3" id="KW-1185">Reference proteome</keyword>
<dbReference type="Proteomes" id="UP001595886">
    <property type="component" value="Unassembled WGS sequence"/>
</dbReference>
<dbReference type="InterPro" id="IPR011723">
    <property type="entry name" value="Znf/thioredoxin_put"/>
</dbReference>
<evidence type="ECO:0000313" key="3">
    <source>
        <dbReference type="Proteomes" id="UP001595886"/>
    </source>
</evidence>
<evidence type="ECO:0000259" key="1">
    <source>
        <dbReference type="Pfam" id="PF13719"/>
    </source>
</evidence>
<sequence length="262" mass="28561">MYVQCPECLTIFKLGGAELAAAGGRVRCGHCAAGFDALRTLTDQLPPEPIEYLDTHPAGELPPQLDLPVFRPNPAQAMLFVAPAERTLAAERSTLPAFAAARRRARPPRTARWLAGCALLALTLLGEVAWAERARWLDDARTRPWLDAACARLGCTLPLRRDASALTLLSRDIRPHPSVEGALIVSATVRNDADFAQAYPTVDITLSDLDEKRIAMRRFMPREYLGDTRGIERGLAAGASAALVFEVADPGRNAVAFEFKFE</sequence>
<proteinExistence type="predicted"/>
<evidence type="ECO:0000313" key="2">
    <source>
        <dbReference type="EMBL" id="MFC4820893.1"/>
    </source>
</evidence>
<gene>
    <name evidence="2" type="ORF">ACFO6Q_11190</name>
</gene>
<accession>A0ABV9QU44</accession>
<protein>
    <submittedName>
        <fullName evidence="2">Zinc-ribbon and DUF3426 domain-containing protein</fullName>
    </submittedName>
</protein>
<dbReference type="EMBL" id="JBHSHD010000008">
    <property type="protein sequence ID" value="MFC4820893.1"/>
    <property type="molecule type" value="Genomic_DNA"/>
</dbReference>
<reference evidence="3" key="1">
    <citation type="journal article" date="2019" name="Int. J. Syst. Evol. Microbiol.">
        <title>The Global Catalogue of Microorganisms (GCM) 10K type strain sequencing project: providing services to taxonomists for standard genome sequencing and annotation.</title>
        <authorList>
            <consortium name="The Broad Institute Genomics Platform"/>
            <consortium name="The Broad Institute Genome Sequencing Center for Infectious Disease"/>
            <person name="Wu L."/>
            <person name="Ma J."/>
        </authorList>
    </citation>
    <scope>NUCLEOTIDE SEQUENCE [LARGE SCALE GENOMIC DNA]</scope>
    <source>
        <strain evidence="3">CCUG 30340</strain>
    </source>
</reference>
<dbReference type="InterPro" id="IPR021834">
    <property type="entry name" value="DUF3426"/>
</dbReference>
<dbReference type="Pfam" id="PF13719">
    <property type="entry name" value="Zn_ribbon_5"/>
    <property type="match status" value="1"/>
</dbReference>
<comment type="caution">
    <text evidence="2">The sequence shown here is derived from an EMBL/GenBank/DDBJ whole genome shotgun (WGS) entry which is preliminary data.</text>
</comment>
<organism evidence="2 3">
    <name type="scientific">Dokdonella ginsengisoli</name>
    <dbReference type="NCBI Taxonomy" id="363846"/>
    <lineage>
        <taxon>Bacteria</taxon>
        <taxon>Pseudomonadati</taxon>
        <taxon>Pseudomonadota</taxon>
        <taxon>Gammaproteobacteria</taxon>
        <taxon>Lysobacterales</taxon>
        <taxon>Rhodanobacteraceae</taxon>
        <taxon>Dokdonella</taxon>
    </lineage>
</organism>
<dbReference type="Pfam" id="PF11906">
    <property type="entry name" value="DUF3426"/>
    <property type="match status" value="1"/>
</dbReference>